<keyword evidence="2" id="KW-1185">Reference proteome</keyword>
<sequence>SNNNIAIANGNVNVNGNNIHSSANHNMSSTYNETLTATPAGAKSVINLTGTSYHQGANYPGHSNHSNNLQLNASGLGHLASHNGSTTTLAGSNNELQLTMNDLSQWLEVFETGIKTVRSS</sequence>
<evidence type="ECO:0000313" key="1">
    <source>
        <dbReference type="EMBL" id="KAF9149386.1"/>
    </source>
</evidence>
<gene>
    <name evidence="1" type="ORF">BG015_008814</name>
</gene>
<organism evidence="1 2">
    <name type="scientific">Linnemannia schmuckeri</name>
    <dbReference type="NCBI Taxonomy" id="64567"/>
    <lineage>
        <taxon>Eukaryota</taxon>
        <taxon>Fungi</taxon>
        <taxon>Fungi incertae sedis</taxon>
        <taxon>Mucoromycota</taxon>
        <taxon>Mortierellomycotina</taxon>
        <taxon>Mortierellomycetes</taxon>
        <taxon>Mortierellales</taxon>
        <taxon>Mortierellaceae</taxon>
        <taxon>Linnemannia</taxon>
    </lineage>
</organism>
<reference evidence="1" key="1">
    <citation type="journal article" date="2020" name="Fungal Divers.">
        <title>Resolving the Mortierellaceae phylogeny through synthesis of multi-gene phylogenetics and phylogenomics.</title>
        <authorList>
            <person name="Vandepol N."/>
            <person name="Liber J."/>
            <person name="Desiro A."/>
            <person name="Na H."/>
            <person name="Kennedy M."/>
            <person name="Barry K."/>
            <person name="Grigoriev I.V."/>
            <person name="Miller A.N."/>
            <person name="O'Donnell K."/>
            <person name="Stajich J.E."/>
            <person name="Bonito G."/>
        </authorList>
    </citation>
    <scope>NUCLEOTIDE SEQUENCE</scope>
    <source>
        <strain evidence="1">NRRL 6426</strain>
    </source>
</reference>
<feature type="non-terminal residue" evidence="1">
    <location>
        <position position="1"/>
    </location>
</feature>
<evidence type="ECO:0000313" key="2">
    <source>
        <dbReference type="Proteomes" id="UP000748756"/>
    </source>
</evidence>
<dbReference type="EMBL" id="JAAAUQ010000535">
    <property type="protein sequence ID" value="KAF9149386.1"/>
    <property type="molecule type" value="Genomic_DNA"/>
</dbReference>
<protein>
    <submittedName>
        <fullName evidence="1">Uncharacterized protein</fullName>
    </submittedName>
</protein>
<dbReference type="Proteomes" id="UP000748756">
    <property type="component" value="Unassembled WGS sequence"/>
</dbReference>
<dbReference type="OrthoDB" id="2448516at2759"/>
<accession>A0A9P5RYI2</accession>
<name>A0A9P5RYI2_9FUNG</name>
<proteinExistence type="predicted"/>
<dbReference type="AlphaFoldDB" id="A0A9P5RYI2"/>
<comment type="caution">
    <text evidence="1">The sequence shown here is derived from an EMBL/GenBank/DDBJ whole genome shotgun (WGS) entry which is preliminary data.</text>
</comment>